<keyword evidence="1" id="KW-1133">Transmembrane helix</keyword>
<dbReference type="OrthoDB" id="9888214at2"/>
<reference evidence="3" key="1">
    <citation type="submission" date="2016-09" db="EMBL/GenBank/DDBJ databases">
        <title>Genome Sequence of Bathymodiolus thermophilus sulfur-oxidizing gill endosymbiont.</title>
        <authorList>
            <person name="Ponnudurai R."/>
            <person name="Kleiner M."/>
            <person name="Sayavedra L."/>
            <person name="Thuermer A."/>
            <person name="Felbeck H."/>
            <person name="Schlueter R."/>
            <person name="Schweder T."/>
            <person name="Markert S."/>
        </authorList>
    </citation>
    <scope>NUCLEOTIDE SEQUENCE [LARGE SCALE GENOMIC DNA]</scope>
    <source>
        <strain evidence="3">BAT/CrabSpa'14</strain>
    </source>
</reference>
<gene>
    <name evidence="2" type="ORF">BGC33_04455</name>
</gene>
<protein>
    <submittedName>
        <fullName evidence="2">Uncharacterized protein</fullName>
    </submittedName>
</protein>
<dbReference type="Proteomes" id="UP000182798">
    <property type="component" value="Unassembled WGS sequence"/>
</dbReference>
<keyword evidence="1" id="KW-0472">Membrane</keyword>
<dbReference type="EMBL" id="MIQH01000530">
    <property type="protein sequence ID" value="OIR24749.1"/>
    <property type="molecule type" value="Genomic_DNA"/>
</dbReference>
<evidence type="ECO:0000313" key="2">
    <source>
        <dbReference type="EMBL" id="OIR24749.1"/>
    </source>
</evidence>
<comment type="caution">
    <text evidence="2">The sequence shown here is derived from an EMBL/GenBank/DDBJ whole genome shotgun (WGS) entry which is preliminary data.</text>
</comment>
<evidence type="ECO:0000256" key="1">
    <source>
        <dbReference type="SAM" id="Phobius"/>
    </source>
</evidence>
<sequence length="92" mass="10463">MGLLVKEYKELEEAQKKLTTNTATFDEIQRFLDLMEKSGNKTEMSDYMKNIGFNSMDEFKASLNNKKKNEDLVKGLAIVGGAVLVAWLLTRK</sequence>
<evidence type="ECO:0000313" key="3">
    <source>
        <dbReference type="Proteomes" id="UP000182798"/>
    </source>
</evidence>
<proteinExistence type="predicted"/>
<keyword evidence="1" id="KW-0812">Transmembrane</keyword>
<organism evidence="2 3">
    <name type="scientific">Bathymodiolus thermophilus thioautotrophic gill symbiont</name>
    <dbReference type="NCBI Taxonomy" id="2360"/>
    <lineage>
        <taxon>Bacteria</taxon>
        <taxon>Pseudomonadati</taxon>
        <taxon>Pseudomonadota</taxon>
        <taxon>Gammaproteobacteria</taxon>
        <taxon>sulfur-oxidizing symbionts</taxon>
    </lineage>
</organism>
<name>A0A1J5UFQ8_9GAMM</name>
<accession>A0A1J5UFQ8</accession>
<dbReference type="AlphaFoldDB" id="A0A1J5UFQ8"/>
<dbReference type="RefSeq" id="WP_071564237.1">
    <property type="nucleotide sequence ID" value="NZ_MIQH01000530.1"/>
</dbReference>
<feature type="transmembrane region" description="Helical" evidence="1">
    <location>
        <begin position="72"/>
        <end position="90"/>
    </location>
</feature>